<dbReference type="OrthoDB" id="8687324at2"/>
<dbReference type="SUPFAM" id="SSF46689">
    <property type="entry name" value="Homeodomain-like"/>
    <property type="match status" value="1"/>
</dbReference>
<dbReference type="Proteomes" id="UP001211866">
    <property type="component" value="Chromosome"/>
</dbReference>
<evidence type="ECO:0000313" key="4">
    <source>
        <dbReference type="Proteomes" id="UP001211866"/>
    </source>
</evidence>
<accession>A0A0M7FCV9</accession>
<accession>A0A0S2JQX7</accession>
<reference evidence="2 4" key="3">
    <citation type="submission" date="2022-05" db="EMBL/GenBank/DDBJ databases">
        <title>Complete sequence of strain NY11312.</title>
        <authorList>
            <person name="Zhou D."/>
        </authorList>
    </citation>
    <scope>NUCLEOTIDE SEQUENCE [LARGE SCALE GENOMIC DNA]</scope>
    <source>
        <strain evidence="2 4">NY11312</strain>
    </source>
</reference>
<reference evidence="1 3" key="1">
    <citation type="submission" date="2018-05" db="EMBL/GenBank/DDBJ databases">
        <title>Genome Sequence of an Efficient Indole-Degrading Bacterium, Alcaligenes sp.YBY.</title>
        <authorList>
            <person name="Yang B."/>
        </authorList>
    </citation>
    <scope>NUCLEOTIDE SEQUENCE [LARGE SCALE GENOMIC DNA]</scope>
    <source>
        <strain evidence="1 3">YBY</strain>
    </source>
</reference>
<dbReference type="GeneID" id="29368140"/>
<dbReference type="AlphaFoldDB" id="A0A0M7FCV9"/>
<dbReference type="EMBL" id="CP096916">
    <property type="protein sequence ID" value="WBM38592.1"/>
    <property type="molecule type" value="Genomic_DNA"/>
</dbReference>
<protein>
    <recommendedName>
        <fullName evidence="5">DNA binding HTH domain-containing protein</fullName>
    </recommendedName>
</protein>
<sequence length="267" mass="29768">MRLHLDCALLHTQPTWAPNLLAIIPPCERLQLQALQAPPPPHPDQDYLFLRRSAALLLRFDACLIPVEASTLIQVRRALSAAQGHLPVPVFGLVRAAIKAAALTDLLELGLADYVREPLCLDDLRARINRQRLQTSSHALNEPGLPGRIHYRVQENQDLVLHPGPTEQRLSQTILQQEGTTLEAYAAAVASRYASSQESFKVAKGRIVARFEQAYIHAALDRHSGNIAMAARSAQKHRRAFWALMRKHHIDAARFRSASNPDDEHDG</sequence>
<evidence type="ECO:0000313" key="1">
    <source>
        <dbReference type="EMBL" id="PWE15013.1"/>
    </source>
</evidence>
<dbReference type="KEGG" id="afa:UZ73_08860"/>
<evidence type="ECO:0008006" key="5">
    <source>
        <dbReference type="Google" id="ProtNLM"/>
    </source>
</evidence>
<dbReference type="STRING" id="511.UZ73_08860"/>
<dbReference type="RefSeq" id="WP_042488208.1">
    <property type="nucleotide sequence ID" value="NZ_CAXOJJ010000066.1"/>
</dbReference>
<gene>
    <name evidence="1" type="ORF">DF183_10075</name>
    <name evidence="2" type="ORF">M2J83_01780</name>
</gene>
<proteinExistence type="predicted"/>
<keyword evidence="4" id="KW-1185">Reference proteome</keyword>
<dbReference type="EMBL" id="QEXO01000002">
    <property type="protein sequence ID" value="PWE15013.1"/>
    <property type="molecule type" value="Genomic_DNA"/>
</dbReference>
<dbReference type="Proteomes" id="UP000245216">
    <property type="component" value="Unassembled WGS sequence"/>
</dbReference>
<organism evidence="1 3">
    <name type="scientific">Alcaligenes faecalis</name>
    <dbReference type="NCBI Taxonomy" id="511"/>
    <lineage>
        <taxon>Bacteria</taxon>
        <taxon>Pseudomonadati</taxon>
        <taxon>Pseudomonadota</taxon>
        <taxon>Betaproteobacteria</taxon>
        <taxon>Burkholderiales</taxon>
        <taxon>Alcaligenaceae</taxon>
        <taxon>Alcaligenes</taxon>
    </lineage>
</organism>
<evidence type="ECO:0000313" key="2">
    <source>
        <dbReference type="EMBL" id="WBM38592.1"/>
    </source>
</evidence>
<dbReference type="InterPro" id="IPR009057">
    <property type="entry name" value="Homeodomain-like_sf"/>
</dbReference>
<dbReference type="Gene3D" id="1.10.10.60">
    <property type="entry name" value="Homeodomain-like"/>
    <property type="match status" value="1"/>
</dbReference>
<reference evidence="1 3" key="2">
    <citation type="submission" date="2018-05" db="EMBL/GenBank/DDBJ databases">
        <authorList>
            <person name="Lanie J.A."/>
            <person name="Ng W.-L."/>
            <person name="Kazmierczak K.M."/>
            <person name="Andrzejewski T.M."/>
            <person name="Davidsen T.M."/>
            <person name="Wayne K.J."/>
            <person name="Tettelin H."/>
            <person name="Glass J.I."/>
            <person name="Rusch D."/>
            <person name="Podicherti R."/>
            <person name="Tsui H.-C.T."/>
            <person name="Winkler M.E."/>
        </authorList>
    </citation>
    <scope>NUCLEOTIDE SEQUENCE [LARGE SCALE GENOMIC DNA]</scope>
    <source>
        <strain evidence="1 3">YBY</strain>
    </source>
</reference>
<name>A0A0M7FCV9_ALCFA</name>
<evidence type="ECO:0000313" key="3">
    <source>
        <dbReference type="Proteomes" id="UP000245216"/>
    </source>
</evidence>